<dbReference type="Proteomes" id="UP000004968">
    <property type="component" value="Unassembled WGS sequence"/>
</dbReference>
<dbReference type="RefSeq" id="WP_006775541.1">
    <property type="nucleotide sequence ID" value="NZ_GG667732.1"/>
</dbReference>
<organism evidence="1 2">
    <name type="scientific">Hungatella hathewayi DSM 13479</name>
    <dbReference type="NCBI Taxonomy" id="566550"/>
    <lineage>
        <taxon>Bacteria</taxon>
        <taxon>Bacillati</taxon>
        <taxon>Bacillota</taxon>
        <taxon>Clostridia</taxon>
        <taxon>Lachnospirales</taxon>
        <taxon>Lachnospiraceae</taxon>
        <taxon>Hungatella</taxon>
    </lineage>
</organism>
<sequence length="158" mass="17724">MPEATGKIKRKFMAHYINAALPSASQAAYERLGKDLEEYNVEMNANIETKNNIMGETSVNLDSYQPQASVEPYYAEAGSQLFTRLQGIIDERQILDDLKTDVVEVHLWESAVSGAYTAYKEEAIIEVSSYGGDYTGYQIPFNLHYTGVRTKGTFNISF</sequence>
<evidence type="ECO:0000313" key="2">
    <source>
        <dbReference type="Proteomes" id="UP000004968"/>
    </source>
</evidence>
<gene>
    <name evidence="1" type="ORF">CLOSTHATH_05112</name>
</gene>
<comment type="caution">
    <text evidence="1">The sequence shown here is derived from an EMBL/GenBank/DDBJ whole genome shotgun (WGS) entry which is preliminary data.</text>
</comment>
<reference evidence="1 2" key="1">
    <citation type="submission" date="2010-01" db="EMBL/GenBank/DDBJ databases">
        <authorList>
            <person name="Weinstock G."/>
            <person name="Sodergren E."/>
            <person name="Clifton S."/>
            <person name="Fulton L."/>
            <person name="Fulton B."/>
            <person name="Courtney L."/>
            <person name="Fronick C."/>
            <person name="Harrison M."/>
            <person name="Strong C."/>
            <person name="Farmer C."/>
            <person name="Delahaunty K."/>
            <person name="Markovic C."/>
            <person name="Hall O."/>
            <person name="Minx P."/>
            <person name="Tomlinson C."/>
            <person name="Mitreva M."/>
            <person name="Nelson J."/>
            <person name="Hou S."/>
            <person name="Wollam A."/>
            <person name="Pepin K.H."/>
            <person name="Johnson M."/>
            <person name="Bhonagiri V."/>
            <person name="Nash W.E."/>
            <person name="Warren W."/>
            <person name="Chinwalla A."/>
            <person name="Mardis E.R."/>
            <person name="Wilson R.K."/>
        </authorList>
    </citation>
    <scope>NUCLEOTIDE SEQUENCE [LARGE SCALE GENOMIC DNA]</scope>
    <source>
        <strain evidence="1 2">DSM 13479</strain>
    </source>
</reference>
<proteinExistence type="predicted"/>
<accession>D3ANB2</accession>
<dbReference type="AlphaFoldDB" id="D3ANB2"/>
<name>D3ANB2_9FIRM</name>
<dbReference type="GeneID" id="93148642"/>
<protein>
    <submittedName>
        <fullName evidence="1">Uncharacterized protein</fullName>
    </submittedName>
</protein>
<dbReference type="HOGENOM" id="CLU_129178_0_0_9"/>
<evidence type="ECO:0000313" key="1">
    <source>
        <dbReference type="EMBL" id="EFC96700.1"/>
    </source>
</evidence>
<dbReference type="EMBL" id="ACIO01000508">
    <property type="protein sequence ID" value="EFC96700.1"/>
    <property type="molecule type" value="Genomic_DNA"/>
</dbReference>